<evidence type="ECO:0000256" key="5">
    <source>
        <dbReference type="ARBA" id="ARBA00024045"/>
    </source>
</evidence>
<keyword evidence="3" id="KW-0449">Lipoprotein</keyword>
<comment type="similarity">
    <text evidence="5">Belongs to the HIPP family.</text>
</comment>
<organism evidence="8 9">
    <name type="scientific">Erythroxylum novogranatense</name>
    <dbReference type="NCBI Taxonomy" id="1862640"/>
    <lineage>
        <taxon>Eukaryota</taxon>
        <taxon>Viridiplantae</taxon>
        <taxon>Streptophyta</taxon>
        <taxon>Embryophyta</taxon>
        <taxon>Tracheophyta</taxon>
        <taxon>Spermatophyta</taxon>
        <taxon>Magnoliopsida</taxon>
        <taxon>eudicotyledons</taxon>
        <taxon>Gunneridae</taxon>
        <taxon>Pentapetalae</taxon>
        <taxon>rosids</taxon>
        <taxon>fabids</taxon>
        <taxon>Malpighiales</taxon>
        <taxon>Erythroxylaceae</taxon>
        <taxon>Erythroxylum</taxon>
    </lineage>
</organism>
<protein>
    <recommendedName>
        <fullName evidence="7">HMA domain-containing protein</fullName>
    </recommendedName>
</protein>
<dbReference type="AlphaFoldDB" id="A0AAV8SLB4"/>
<gene>
    <name evidence="8" type="ORF">K2173_008509</name>
</gene>
<keyword evidence="2" id="KW-0479">Metal-binding</keyword>
<feature type="domain" description="HMA" evidence="7">
    <location>
        <begin position="1"/>
        <end position="70"/>
    </location>
</feature>
<dbReference type="PANTHER" id="PTHR45811:SF80">
    <property type="entry name" value="COPPER TRANSPORT PROTEIN FAMILY-RELATED"/>
    <property type="match status" value="1"/>
</dbReference>
<accession>A0AAV8SLB4</accession>
<keyword evidence="9" id="KW-1185">Reference proteome</keyword>
<dbReference type="InterPro" id="IPR051863">
    <property type="entry name" value="HIPP"/>
</dbReference>
<evidence type="ECO:0000256" key="2">
    <source>
        <dbReference type="ARBA" id="ARBA00022723"/>
    </source>
</evidence>
<dbReference type="Proteomes" id="UP001159364">
    <property type="component" value="Linkage Group LG10"/>
</dbReference>
<dbReference type="PANTHER" id="PTHR45811">
    <property type="entry name" value="COPPER TRANSPORT PROTEIN FAMILY-RELATED"/>
    <property type="match status" value="1"/>
</dbReference>
<dbReference type="Pfam" id="PF00403">
    <property type="entry name" value="HMA"/>
    <property type="match status" value="1"/>
</dbReference>
<evidence type="ECO:0000259" key="7">
    <source>
        <dbReference type="PROSITE" id="PS50846"/>
    </source>
</evidence>
<evidence type="ECO:0000256" key="4">
    <source>
        <dbReference type="ARBA" id="ARBA00023289"/>
    </source>
</evidence>
<proteinExistence type="inferred from homology"/>
<evidence type="ECO:0000313" key="8">
    <source>
        <dbReference type="EMBL" id="KAJ8752774.1"/>
    </source>
</evidence>
<sequence length="135" mass="15375">MKKIVLKLQLHDESDKKKVMKAVSSLSASGVESISVEMNASKLTVVGDIDPVYVAKKFRKFCRLEILSVGPAKDDEKKEDKAKKPEEKEKDKHDDVSDLLKAYKNHYNTQLAYSYYYPNNYGRVIEENPNACVIC</sequence>
<keyword evidence="4" id="KW-0636">Prenylation</keyword>
<feature type="region of interest" description="Disordered" evidence="6">
    <location>
        <begin position="72"/>
        <end position="96"/>
    </location>
</feature>
<dbReference type="PROSITE" id="PS50846">
    <property type="entry name" value="HMA_2"/>
    <property type="match status" value="1"/>
</dbReference>
<dbReference type="Gene3D" id="3.30.70.100">
    <property type="match status" value="1"/>
</dbReference>
<name>A0AAV8SLB4_9ROSI</name>
<dbReference type="GO" id="GO:0046872">
    <property type="term" value="F:metal ion binding"/>
    <property type="evidence" value="ECO:0007669"/>
    <property type="project" value="UniProtKB-KW"/>
</dbReference>
<evidence type="ECO:0000256" key="3">
    <source>
        <dbReference type="ARBA" id="ARBA00023288"/>
    </source>
</evidence>
<keyword evidence="1" id="KW-0488">Methylation</keyword>
<dbReference type="InterPro" id="IPR006121">
    <property type="entry name" value="HMA_dom"/>
</dbReference>
<dbReference type="EMBL" id="JAIWQS010000010">
    <property type="protein sequence ID" value="KAJ8752774.1"/>
    <property type="molecule type" value="Genomic_DNA"/>
</dbReference>
<evidence type="ECO:0000256" key="6">
    <source>
        <dbReference type="SAM" id="MobiDB-lite"/>
    </source>
</evidence>
<evidence type="ECO:0000256" key="1">
    <source>
        <dbReference type="ARBA" id="ARBA00022481"/>
    </source>
</evidence>
<reference evidence="8 9" key="1">
    <citation type="submission" date="2021-09" db="EMBL/GenBank/DDBJ databases">
        <title>Genomic insights and catalytic innovation underlie evolution of tropane alkaloids biosynthesis.</title>
        <authorList>
            <person name="Wang Y.-J."/>
            <person name="Tian T."/>
            <person name="Huang J.-P."/>
            <person name="Huang S.-X."/>
        </authorList>
    </citation>
    <scope>NUCLEOTIDE SEQUENCE [LARGE SCALE GENOMIC DNA]</scope>
    <source>
        <strain evidence="8">KIB-2018</strain>
        <tissue evidence="8">Leaf</tissue>
    </source>
</reference>
<evidence type="ECO:0000313" key="9">
    <source>
        <dbReference type="Proteomes" id="UP001159364"/>
    </source>
</evidence>
<comment type="caution">
    <text evidence="8">The sequence shown here is derived from an EMBL/GenBank/DDBJ whole genome shotgun (WGS) entry which is preliminary data.</text>
</comment>